<dbReference type="GO" id="GO:0003677">
    <property type="term" value="F:DNA binding"/>
    <property type="evidence" value="ECO:0007669"/>
    <property type="project" value="InterPro"/>
</dbReference>
<organism evidence="1 2">
    <name type="scientific">Clostridium botulinum</name>
    <dbReference type="NCBI Taxonomy" id="1491"/>
    <lineage>
        <taxon>Bacteria</taxon>
        <taxon>Bacillati</taxon>
        <taxon>Bacillota</taxon>
        <taxon>Clostridia</taxon>
        <taxon>Eubacteriales</taxon>
        <taxon>Clostridiaceae</taxon>
        <taxon>Clostridium</taxon>
    </lineage>
</organism>
<dbReference type="AlphaFoldDB" id="A0A6B4G5P3"/>
<dbReference type="Pfam" id="PF13443">
    <property type="entry name" value="HTH_26"/>
    <property type="match status" value="1"/>
</dbReference>
<reference evidence="1 2" key="1">
    <citation type="submission" date="2019-04" db="EMBL/GenBank/DDBJ databases">
        <title>Genome sequencing of Clostridium botulinum Groups I-IV and Clostridium butyricum.</title>
        <authorList>
            <person name="Brunt J."/>
            <person name="Van Vliet A.H.M."/>
            <person name="Stringer S.C."/>
            <person name="Carter A.T."/>
            <person name="Peck M.W."/>
        </authorList>
    </citation>
    <scope>NUCLEOTIDE SEQUENCE [LARGE SCALE GENOMIC DNA]</scope>
    <source>
        <strain evidence="1 2">IFR 18/037</strain>
    </source>
</reference>
<evidence type="ECO:0000313" key="2">
    <source>
        <dbReference type="Proteomes" id="UP000478995"/>
    </source>
</evidence>
<name>A0A6B4G5P3_CLOBO</name>
<evidence type="ECO:0000313" key="1">
    <source>
        <dbReference type="EMBL" id="NFG16488.1"/>
    </source>
</evidence>
<dbReference type="Proteomes" id="UP000478995">
    <property type="component" value="Unassembled WGS sequence"/>
</dbReference>
<accession>A0A6B4G5P3</accession>
<dbReference type="CDD" id="cd00093">
    <property type="entry name" value="HTH_XRE"/>
    <property type="match status" value="1"/>
</dbReference>
<protein>
    <submittedName>
        <fullName evidence="1">Helix-turn-helix transcriptional regulator</fullName>
    </submittedName>
</protein>
<sequence>MKLHIKLSEHRMTKTEFARITGIRRSTTGAYCNDTFKHISKEHLDIMCRTLNCDITDIIEYIKD</sequence>
<comment type="caution">
    <text evidence="1">The sequence shown here is derived from an EMBL/GenBank/DDBJ whole genome shotgun (WGS) entry which is preliminary data.</text>
</comment>
<dbReference type="InterPro" id="IPR001387">
    <property type="entry name" value="Cro/C1-type_HTH"/>
</dbReference>
<dbReference type="InterPro" id="IPR010982">
    <property type="entry name" value="Lambda_DNA-bd_dom_sf"/>
</dbReference>
<dbReference type="SUPFAM" id="SSF47413">
    <property type="entry name" value="lambda repressor-like DNA-binding domains"/>
    <property type="match status" value="1"/>
</dbReference>
<dbReference type="Gene3D" id="1.10.260.40">
    <property type="entry name" value="lambda repressor-like DNA-binding domains"/>
    <property type="match status" value="1"/>
</dbReference>
<proteinExistence type="predicted"/>
<dbReference type="EMBL" id="SWOY01000002">
    <property type="protein sequence ID" value="NFG16488.1"/>
    <property type="molecule type" value="Genomic_DNA"/>
</dbReference>
<gene>
    <name evidence="1" type="ORF">FC794_06740</name>
</gene>